<accession>A0ABM2ZT41</accession>
<dbReference type="PANTHER" id="PTHR11439">
    <property type="entry name" value="GAG-POL-RELATED RETROTRANSPOSON"/>
    <property type="match status" value="1"/>
</dbReference>
<name>A0ABM2ZT41_GOSHI</name>
<keyword evidence="1" id="KW-1133">Transmembrane helix</keyword>
<evidence type="ECO:0000313" key="2">
    <source>
        <dbReference type="Proteomes" id="UP000818029"/>
    </source>
</evidence>
<gene>
    <name evidence="3" type="primary">LOC121215409</name>
</gene>
<keyword evidence="1" id="KW-0812">Transmembrane</keyword>
<reference evidence="2" key="1">
    <citation type="journal article" date="2020" name="Nat. Genet.">
        <title>Genomic diversifications of five Gossypium allopolyploid species and their impact on cotton improvement.</title>
        <authorList>
            <person name="Chen Z.J."/>
            <person name="Sreedasyam A."/>
            <person name="Ando A."/>
            <person name="Song Q."/>
            <person name="De Santiago L.M."/>
            <person name="Hulse-Kemp A.M."/>
            <person name="Ding M."/>
            <person name="Ye W."/>
            <person name="Kirkbride R.C."/>
            <person name="Jenkins J."/>
            <person name="Plott C."/>
            <person name="Lovell J."/>
            <person name="Lin Y.M."/>
            <person name="Vaughn R."/>
            <person name="Liu B."/>
            <person name="Simpson S."/>
            <person name="Scheffler B.E."/>
            <person name="Wen L."/>
            <person name="Saski C.A."/>
            <person name="Grover C.E."/>
            <person name="Hu G."/>
            <person name="Conover J.L."/>
            <person name="Carlson J.W."/>
            <person name="Shu S."/>
            <person name="Boston L.B."/>
            <person name="Williams M."/>
            <person name="Peterson D.G."/>
            <person name="McGee K."/>
            <person name="Jones D.C."/>
            <person name="Wendel J.F."/>
            <person name="Stelly D.M."/>
            <person name="Grimwood J."/>
            <person name="Schmutz J."/>
        </authorList>
    </citation>
    <scope>NUCLEOTIDE SEQUENCE [LARGE SCALE GENOMIC DNA]</scope>
    <source>
        <strain evidence="2">cv. TM-1</strain>
    </source>
</reference>
<dbReference type="PANTHER" id="PTHR11439:SF517">
    <property type="entry name" value="CYSTEINE-RICH RLK (RECEPTOR-LIKE PROTEIN KINASE) 8"/>
    <property type="match status" value="1"/>
</dbReference>
<evidence type="ECO:0000256" key="1">
    <source>
        <dbReference type="SAM" id="Phobius"/>
    </source>
</evidence>
<sequence>MTNCNSTKAPTEFSLKLIKKRDGKKVNSILYKQIVGSLMYLTTMMPNIIYSVSLTSRYIKSPNKKHVFTVKRILCYLQETKDFEIFYKNDEKSDMIGFTDSDYIRDQDGSTSDYVVMLGTMAISWSSKKQSIVTLLSTKAEFVVVTTYACQAIWLTRILEQLQFKLERATTTFYDNNVAIKLSKNLVLHGRSMPNITFTRS</sequence>
<keyword evidence="1" id="KW-0472">Membrane</keyword>
<protein>
    <submittedName>
        <fullName evidence="3">Secreted RxLR effector protein 161-like</fullName>
    </submittedName>
</protein>
<feature type="transmembrane region" description="Helical" evidence="1">
    <location>
        <begin position="29"/>
        <end position="50"/>
    </location>
</feature>
<dbReference type="CDD" id="cd09272">
    <property type="entry name" value="RNase_HI_RT_Ty1"/>
    <property type="match status" value="1"/>
</dbReference>
<organism evidence="2 3">
    <name type="scientific">Gossypium hirsutum</name>
    <name type="common">Upland cotton</name>
    <name type="synonym">Gossypium mexicanum</name>
    <dbReference type="NCBI Taxonomy" id="3635"/>
    <lineage>
        <taxon>Eukaryota</taxon>
        <taxon>Viridiplantae</taxon>
        <taxon>Streptophyta</taxon>
        <taxon>Embryophyta</taxon>
        <taxon>Tracheophyta</taxon>
        <taxon>Spermatophyta</taxon>
        <taxon>Magnoliopsida</taxon>
        <taxon>eudicotyledons</taxon>
        <taxon>Gunneridae</taxon>
        <taxon>Pentapetalae</taxon>
        <taxon>rosids</taxon>
        <taxon>malvids</taxon>
        <taxon>Malvales</taxon>
        <taxon>Malvaceae</taxon>
        <taxon>Malvoideae</taxon>
        <taxon>Gossypium</taxon>
    </lineage>
</organism>
<dbReference type="GeneID" id="121215409"/>
<proteinExistence type="predicted"/>
<evidence type="ECO:0000313" key="3">
    <source>
        <dbReference type="RefSeq" id="XP_040945814.1"/>
    </source>
</evidence>
<keyword evidence="2" id="KW-1185">Reference proteome</keyword>
<dbReference type="Proteomes" id="UP000818029">
    <property type="component" value="Chromosome D03"/>
</dbReference>
<reference evidence="3" key="2">
    <citation type="submission" date="2025-08" db="UniProtKB">
        <authorList>
            <consortium name="RefSeq"/>
        </authorList>
    </citation>
    <scope>IDENTIFICATION</scope>
</reference>
<dbReference type="RefSeq" id="XP_040945814.1">
    <property type="nucleotide sequence ID" value="XM_041089880.1"/>
</dbReference>